<evidence type="ECO:0000313" key="3">
    <source>
        <dbReference type="Proteomes" id="UP001153076"/>
    </source>
</evidence>
<name>A0A9Q1JVI4_9CARY</name>
<evidence type="ECO:0000313" key="2">
    <source>
        <dbReference type="EMBL" id="KAJ8431797.1"/>
    </source>
</evidence>
<dbReference type="AlphaFoldDB" id="A0A9Q1JVI4"/>
<proteinExistence type="predicted"/>
<keyword evidence="3" id="KW-1185">Reference proteome</keyword>
<feature type="region of interest" description="Disordered" evidence="1">
    <location>
        <begin position="30"/>
        <end position="50"/>
    </location>
</feature>
<dbReference type="OrthoDB" id="1642709at2759"/>
<gene>
    <name evidence="2" type="ORF">Cgig2_027965</name>
</gene>
<reference evidence="2" key="1">
    <citation type="submission" date="2022-04" db="EMBL/GenBank/DDBJ databases">
        <title>Carnegiea gigantea Genome sequencing and assembly v2.</title>
        <authorList>
            <person name="Copetti D."/>
            <person name="Sanderson M.J."/>
            <person name="Burquez A."/>
            <person name="Wojciechowski M.F."/>
        </authorList>
    </citation>
    <scope>NUCLEOTIDE SEQUENCE</scope>
    <source>
        <strain evidence="2">SGP5-SGP5p</strain>
        <tissue evidence="2">Aerial part</tissue>
    </source>
</reference>
<accession>A0A9Q1JVI4</accession>
<evidence type="ECO:0000256" key="1">
    <source>
        <dbReference type="SAM" id="MobiDB-lite"/>
    </source>
</evidence>
<dbReference type="Proteomes" id="UP001153076">
    <property type="component" value="Unassembled WGS sequence"/>
</dbReference>
<sequence>MTKRITPTYCFVVRPVRKVWAVGHLNWREKSDDDHDEVDDDDETDDDEGYARMDWREKDVGLLGLHLACVMGHETRCAAWHVLGTHAGLVLLISAAGLDCLGFIRNCYFYEKPLADNAIYTSNQLPIRNSITSLCKSDYVRGPTSLPWQSKENLKIGKTFLLSSHIKVKENLPSYQLLHHDLEDILVRCKDKLTTLYRLDAFYASLFLYDRYLNLSRVCPEINALHTYKGEVSLSIFDIHSFRGLPLSGCLYNEVAHTQWELTNKLPLSCIYLFTAYHKLMQGRKAKPSIEQWIAFRF</sequence>
<protein>
    <submittedName>
        <fullName evidence="2">Uncharacterized protein</fullName>
    </submittedName>
</protein>
<dbReference type="EMBL" id="JAKOGI010000661">
    <property type="protein sequence ID" value="KAJ8431797.1"/>
    <property type="molecule type" value="Genomic_DNA"/>
</dbReference>
<feature type="compositionally biased region" description="Acidic residues" evidence="1">
    <location>
        <begin position="34"/>
        <end position="48"/>
    </location>
</feature>
<comment type="caution">
    <text evidence="2">The sequence shown here is derived from an EMBL/GenBank/DDBJ whole genome shotgun (WGS) entry which is preliminary data.</text>
</comment>
<organism evidence="2 3">
    <name type="scientific">Carnegiea gigantea</name>
    <dbReference type="NCBI Taxonomy" id="171969"/>
    <lineage>
        <taxon>Eukaryota</taxon>
        <taxon>Viridiplantae</taxon>
        <taxon>Streptophyta</taxon>
        <taxon>Embryophyta</taxon>
        <taxon>Tracheophyta</taxon>
        <taxon>Spermatophyta</taxon>
        <taxon>Magnoliopsida</taxon>
        <taxon>eudicotyledons</taxon>
        <taxon>Gunneridae</taxon>
        <taxon>Pentapetalae</taxon>
        <taxon>Caryophyllales</taxon>
        <taxon>Cactineae</taxon>
        <taxon>Cactaceae</taxon>
        <taxon>Cactoideae</taxon>
        <taxon>Echinocereeae</taxon>
        <taxon>Carnegiea</taxon>
    </lineage>
</organism>